<evidence type="ECO:0000313" key="2">
    <source>
        <dbReference type="EMBL" id="KAG8082039.1"/>
    </source>
</evidence>
<dbReference type="EMBL" id="JAAALK010000086">
    <property type="protein sequence ID" value="KAG8082038.1"/>
    <property type="molecule type" value="Genomic_DNA"/>
</dbReference>
<reference evidence="2" key="2">
    <citation type="submission" date="2021-02" db="EMBL/GenBank/DDBJ databases">
        <authorList>
            <person name="Kimball J.A."/>
            <person name="Haas M.W."/>
            <person name="Macchietto M."/>
            <person name="Kono T."/>
            <person name="Duquette J."/>
            <person name="Shao M."/>
        </authorList>
    </citation>
    <scope>NUCLEOTIDE SEQUENCE</scope>
    <source>
        <tissue evidence="2">Fresh leaf tissue</tissue>
    </source>
</reference>
<comment type="caution">
    <text evidence="2">The sequence shown here is derived from an EMBL/GenBank/DDBJ whole genome shotgun (WGS) entry which is preliminary data.</text>
</comment>
<dbReference type="EMBL" id="JAAALK010000086">
    <property type="protein sequence ID" value="KAG8082039.1"/>
    <property type="molecule type" value="Genomic_DNA"/>
</dbReference>
<gene>
    <name evidence="2" type="ORF">GUJ93_ZPchr0014g46713</name>
</gene>
<evidence type="ECO:0000256" key="1">
    <source>
        <dbReference type="SAM" id="MobiDB-lite"/>
    </source>
</evidence>
<feature type="region of interest" description="Disordered" evidence="1">
    <location>
        <begin position="89"/>
        <end position="130"/>
    </location>
</feature>
<organism evidence="2 3">
    <name type="scientific">Zizania palustris</name>
    <name type="common">Northern wild rice</name>
    <dbReference type="NCBI Taxonomy" id="103762"/>
    <lineage>
        <taxon>Eukaryota</taxon>
        <taxon>Viridiplantae</taxon>
        <taxon>Streptophyta</taxon>
        <taxon>Embryophyta</taxon>
        <taxon>Tracheophyta</taxon>
        <taxon>Spermatophyta</taxon>
        <taxon>Magnoliopsida</taxon>
        <taxon>Liliopsida</taxon>
        <taxon>Poales</taxon>
        <taxon>Poaceae</taxon>
        <taxon>BOP clade</taxon>
        <taxon>Oryzoideae</taxon>
        <taxon>Oryzeae</taxon>
        <taxon>Zizaniinae</taxon>
        <taxon>Zizania</taxon>
    </lineage>
</organism>
<sequence>MKYEFLSSSFLFSLPAQRPDPEANHTGMFSLRSAACKIQSLQRLQVSLTEKAWRSLCNTQVARKSYLRPGLSAKGKECDKDRAHTYGTSSSYDINTIDNVPRNSIPSQESMHQHTKSGTPENSTSYLPAGTKSCTRTYPNNYVVQADTIATNQSSFAKTDAYLFKIAPVVDNMCYDDKLVAIDDDEILESIDVDRKVMEHYQAKDTLRGSSQTPLGKCNFFNGFDETDLPLELSVICDHGSKVSQVPIKSSSLL</sequence>
<evidence type="ECO:0000313" key="3">
    <source>
        <dbReference type="Proteomes" id="UP000729402"/>
    </source>
</evidence>
<dbReference type="Proteomes" id="UP000729402">
    <property type="component" value="Unassembled WGS sequence"/>
</dbReference>
<reference evidence="2" key="1">
    <citation type="journal article" date="2021" name="bioRxiv">
        <title>Whole Genome Assembly and Annotation of Northern Wild Rice, Zizania palustris L., Supports a Whole Genome Duplication in the Zizania Genus.</title>
        <authorList>
            <person name="Haas M."/>
            <person name="Kono T."/>
            <person name="Macchietto M."/>
            <person name="Millas R."/>
            <person name="McGilp L."/>
            <person name="Shao M."/>
            <person name="Duquette J."/>
            <person name="Hirsch C.N."/>
            <person name="Kimball J."/>
        </authorList>
    </citation>
    <scope>NUCLEOTIDE SEQUENCE</scope>
    <source>
        <tissue evidence="2">Fresh leaf tissue</tissue>
    </source>
</reference>
<keyword evidence="3" id="KW-1185">Reference proteome</keyword>
<name>A0A8J5W6R6_ZIZPA</name>
<protein>
    <submittedName>
        <fullName evidence="2">Uncharacterized protein</fullName>
    </submittedName>
</protein>
<accession>A0A8J5W6R6</accession>
<proteinExistence type="predicted"/>
<dbReference type="EMBL" id="JAAALK010000086">
    <property type="protein sequence ID" value="KAG8082037.1"/>
    <property type="molecule type" value="Genomic_DNA"/>
</dbReference>
<dbReference type="AlphaFoldDB" id="A0A8J5W6R6"/>